<feature type="domain" description="Reverse transcriptase thumb" evidence="7">
    <location>
        <begin position="23"/>
        <end position="66"/>
    </location>
</feature>
<reference evidence="8 9" key="1">
    <citation type="submission" date="2019-09" db="EMBL/GenBank/DDBJ databases">
        <title>Bird 10,000 Genomes (B10K) Project - Family phase.</title>
        <authorList>
            <person name="Zhang G."/>
        </authorList>
    </citation>
    <scope>NUCLEOTIDE SEQUENCE [LARGE SCALE GENOMIC DNA]</scope>
    <source>
        <strain evidence="8">B10K-DU-001-21</strain>
        <tissue evidence="8">Muscle</tissue>
    </source>
</reference>
<dbReference type="Proteomes" id="UP000578343">
    <property type="component" value="Unassembled WGS sequence"/>
</dbReference>
<dbReference type="EMBL" id="VWZK01017840">
    <property type="protein sequence ID" value="NXG78534.1"/>
    <property type="molecule type" value="Genomic_DNA"/>
</dbReference>
<evidence type="ECO:0000313" key="8">
    <source>
        <dbReference type="EMBL" id="NXG78534.1"/>
    </source>
</evidence>
<evidence type="ECO:0000256" key="2">
    <source>
        <dbReference type="ARBA" id="ARBA00022695"/>
    </source>
</evidence>
<protein>
    <submittedName>
        <fullName evidence="8">POK18 protein</fullName>
    </submittedName>
</protein>
<keyword evidence="3" id="KW-0540">Nuclease</keyword>
<dbReference type="Gene3D" id="3.30.70.270">
    <property type="match status" value="1"/>
</dbReference>
<evidence type="ECO:0000256" key="5">
    <source>
        <dbReference type="ARBA" id="ARBA00022801"/>
    </source>
</evidence>
<dbReference type="GO" id="GO:0003964">
    <property type="term" value="F:RNA-directed DNA polymerase activity"/>
    <property type="evidence" value="ECO:0007669"/>
    <property type="project" value="UniProtKB-KW"/>
</dbReference>
<sequence length="66" mass="7411">WKYLGWEISQSTVKPQKIVCRPVIQSLNDVQKLVGDLNWVRTICGITNEDLAPIVKLLKGDSDISS</sequence>
<keyword evidence="4" id="KW-0255">Endonuclease</keyword>
<dbReference type="GO" id="GO:0016787">
    <property type="term" value="F:hydrolase activity"/>
    <property type="evidence" value="ECO:0007669"/>
    <property type="project" value="UniProtKB-KW"/>
</dbReference>
<dbReference type="Pfam" id="PF06817">
    <property type="entry name" value="RVT_thumb"/>
    <property type="match status" value="1"/>
</dbReference>
<name>A0A7K9EPK1_BARMA</name>
<dbReference type="OrthoDB" id="9319918at2759"/>
<feature type="non-terminal residue" evidence="8">
    <location>
        <position position="1"/>
    </location>
</feature>
<organism evidence="8 9">
    <name type="scientific">Baryphthengus martii</name>
    <name type="common">Rufous motmot</name>
    <dbReference type="NCBI Taxonomy" id="176943"/>
    <lineage>
        <taxon>Eukaryota</taxon>
        <taxon>Metazoa</taxon>
        <taxon>Chordata</taxon>
        <taxon>Craniata</taxon>
        <taxon>Vertebrata</taxon>
        <taxon>Euteleostomi</taxon>
        <taxon>Archelosauria</taxon>
        <taxon>Archosauria</taxon>
        <taxon>Dinosauria</taxon>
        <taxon>Saurischia</taxon>
        <taxon>Theropoda</taxon>
        <taxon>Coelurosauria</taxon>
        <taxon>Aves</taxon>
        <taxon>Neognathae</taxon>
        <taxon>Neoaves</taxon>
        <taxon>Telluraves</taxon>
        <taxon>Coraciimorphae</taxon>
        <taxon>Coraciiformes</taxon>
        <taxon>Momotidae</taxon>
        <taxon>Baryphthengus</taxon>
    </lineage>
</organism>
<dbReference type="GO" id="GO:0004519">
    <property type="term" value="F:endonuclease activity"/>
    <property type="evidence" value="ECO:0007669"/>
    <property type="project" value="UniProtKB-KW"/>
</dbReference>
<dbReference type="InterPro" id="IPR043502">
    <property type="entry name" value="DNA/RNA_pol_sf"/>
</dbReference>
<dbReference type="PANTHER" id="PTHR41694:SF3">
    <property type="entry name" value="RNA-DIRECTED DNA POLYMERASE-RELATED"/>
    <property type="match status" value="1"/>
</dbReference>
<dbReference type="InterPro" id="IPR010661">
    <property type="entry name" value="RVT_thumb"/>
</dbReference>
<evidence type="ECO:0000256" key="1">
    <source>
        <dbReference type="ARBA" id="ARBA00022679"/>
    </source>
</evidence>
<keyword evidence="6" id="KW-0695">RNA-directed DNA polymerase</keyword>
<dbReference type="AlphaFoldDB" id="A0A7K9EPK1"/>
<keyword evidence="9" id="KW-1185">Reference proteome</keyword>
<evidence type="ECO:0000313" key="9">
    <source>
        <dbReference type="Proteomes" id="UP000578343"/>
    </source>
</evidence>
<gene>
    <name evidence="8" type="primary">Ervk18_5</name>
    <name evidence="8" type="ORF">BARMAR_R14659</name>
</gene>
<proteinExistence type="predicted"/>
<comment type="caution">
    <text evidence="8">The sequence shown here is derived from an EMBL/GenBank/DDBJ whole genome shotgun (WGS) entry which is preliminary data.</text>
</comment>
<keyword evidence="5" id="KW-0378">Hydrolase</keyword>
<evidence type="ECO:0000256" key="3">
    <source>
        <dbReference type="ARBA" id="ARBA00022722"/>
    </source>
</evidence>
<keyword evidence="2" id="KW-0548">Nucleotidyltransferase</keyword>
<feature type="non-terminal residue" evidence="8">
    <location>
        <position position="66"/>
    </location>
</feature>
<keyword evidence="1" id="KW-0808">Transferase</keyword>
<evidence type="ECO:0000256" key="6">
    <source>
        <dbReference type="ARBA" id="ARBA00022918"/>
    </source>
</evidence>
<dbReference type="InterPro" id="IPR043128">
    <property type="entry name" value="Rev_trsase/Diguanyl_cyclase"/>
</dbReference>
<dbReference type="PANTHER" id="PTHR41694">
    <property type="entry name" value="ENDOGENOUS RETROVIRUS GROUP K MEMBER POL PROTEIN"/>
    <property type="match status" value="1"/>
</dbReference>
<evidence type="ECO:0000259" key="7">
    <source>
        <dbReference type="Pfam" id="PF06817"/>
    </source>
</evidence>
<dbReference type="GO" id="GO:0035613">
    <property type="term" value="F:RNA stem-loop binding"/>
    <property type="evidence" value="ECO:0007669"/>
    <property type="project" value="TreeGrafter"/>
</dbReference>
<accession>A0A7K9EPK1</accession>
<dbReference type="SUPFAM" id="SSF56672">
    <property type="entry name" value="DNA/RNA polymerases"/>
    <property type="match status" value="1"/>
</dbReference>
<evidence type="ECO:0000256" key="4">
    <source>
        <dbReference type="ARBA" id="ARBA00022759"/>
    </source>
</evidence>